<protein>
    <recommendedName>
        <fullName evidence="2">prephenate dehydratase</fullName>
        <ecNumber evidence="2">4.2.1.51</ecNumber>
    </recommendedName>
</protein>
<keyword evidence="3" id="KW-0028">Amino-acid biosynthesis</keyword>
<dbReference type="SUPFAM" id="SSF53850">
    <property type="entry name" value="Periplasmic binding protein-like II"/>
    <property type="match status" value="1"/>
</dbReference>
<dbReference type="PANTHER" id="PTHR21022">
    <property type="entry name" value="PREPHENATE DEHYDRATASE P PROTEIN"/>
    <property type="match status" value="1"/>
</dbReference>
<dbReference type="InterPro" id="IPR045865">
    <property type="entry name" value="ACT-like_dom_sf"/>
</dbReference>
<dbReference type="GO" id="GO:0004664">
    <property type="term" value="F:prephenate dehydratase activity"/>
    <property type="evidence" value="ECO:0007669"/>
    <property type="project" value="UniProtKB-EC"/>
</dbReference>
<keyword evidence="6 10" id="KW-0456">Lyase</keyword>
<keyword evidence="5" id="KW-0584">Phenylalanine biosynthesis</keyword>
<evidence type="ECO:0000256" key="2">
    <source>
        <dbReference type="ARBA" id="ARBA00013147"/>
    </source>
</evidence>
<dbReference type="Gene3D" id="3.40.190.10">
    <property type="entry name" value="Periplasmic binding protein-like II"/>
    <property type="match status" value="2"/>
</dbReference>
<dbReference type="PANTHER" id="PTHR21022:SF19">
    <property type="entry name" value="PREPHENATE DEHYDRATASE-RELATED"/>
    <property type="match status" value="1"/>
</dbReference>
<evidence type="ECO:0000256" key="3">
    <source>
        <dbReference type="ARBA" id="ARBA00022605"/>
    </source>
</evidence>
<dbReference type="InterPro" id="IPR002912">
    <property type="entry name" value="ACT_dom"/>
</dbReference>
<feature type="domain" description="ACT" evidence="9">
    <location>
        <begin position="194"/>
        <end position="271"/>
    </location>
</feature>
<feature type="domain" description="Prephenate dehydratase" evidence="8">
    <location>
        <begin position="4"/>
        <end position="181"/>
    </location>
</feature>
<dbReference type="AlphaFoldDB" id="A0A160VD58"/>
<dbReference type="PROSITE" id="PS51671">
    <property type="entry name" value="ACT"/>
    <property type="match status" value="1"/>
</dbReference>
<dbReference type="FunFam" id="3.30.70.260:FF:000012">
    <property type="entry name" value="Prephenate dehydratase"/>
    <property type="match status" value="1"/>
</dbReference>
<dbReference type="GO" id="GO:0009094">
    <property type="term" value="P:L-phenylalanine biosynthetic process"/>
    <property type="evidence" value="ECO:0007669"/>
    <property type="project" value="UniProtKB-KW"/>
</dbReference>
<dbReference type="PROSITE" id="PS51171">
    <property type="entry name" value="PREPHENATE_DEHYDR_3"/>
    <property type="match status" value="1"/>
</dbReference>
<evidence type="ECO:0000259" key="9">
    <source>
        <dbReference type="PROSITE" id="PS51671"/>
    </source>
</evidence>
<reference evidence="10" key="1">
    <citation type="submission" date="2015-10" db="EMBL/GenBank/DDBJ databases">
        <authorList>
            <person name="Gilbert D.G."/>
        </authorList>
    </citation>
    <scope>NUCLEOTIDE SEQUENCE</scope>
</reference>
<dbReference type="NCBIfam" id="NF008865">
    <property type="entry name" value="PRK11898.1"/>
    <property type="match status" value="1"/>
</dbReference>
<proteinExistence type="predicted"/>
<dbReference type="Pfam" id="PF00800">
    <property type="entry name" value="PDT"/>
    <property type="match status" value="1"/>
</dbReference>
<dbReference type="Gene3D" id="3.30.70.260">
    <property type="match status" value="1"/>
</dbReference>
<evidence type="ECO:0000313" key="10">
    <source>
        <dbReference type="EMBL" id="CUV03565.1"/>
    </source>
</evidence>
<evidence type="ECO:0000256" key="4">
    <source>
        <dbReference type="ARBA" id="ARBA00023141"/>
    </source>
</evidence>
<accession>A0A160VD58</accession>
<dbReference type="EMBL" id="FAXA01000436">
    <property type="protein sequence ID" value="CUV03565.1"/>
    <property type="molecule type" value="Genomic_DNA"/>
</dbReference>
<dbReference type="InterPro" id="IPR001086">
    <property type="entry name" value="Preph_deHydtase"/>
</dbReference>
<name>A0A160VD58_9ZZZZ</name>
<evidence type="ECO:0000259" key="8">
    <source>
        <dbReference type="PROSITE" id="PS51171"/>
    </source>
</evidence>
<dbReference type="SUPFAM" id="SSF55021">
    <property type="entry name" value="ACT-like"/>
    <property type="match status" value="1"/>
</dbReference>
<gene>
    <name evidence="10" type="ORF">MGWOODY_Clf412</name>
</gene>
<evidence type="ECO:0000256" key="7">
    <source>
        <dbReference type="ARBA" id="ARBA00047848"/>
    </source>
</evidence>
<comment type="pathway">
    <text evidence="1">Amino-acid biosynthesis; L-phenylalanine biosynthesis; phenylpyruvate from prephenate: step 1/1.</text>
</comment>
<organism evidence="10">
    <name type="scientific">hydrothermal vent metagenome</name>
    <dbReference type="NCBI Taxonomy" id="652676"/>
    <lineage>
        <taxon>unclassified sequences</taxon>
        <taxon>metagenomes</taxon>
        <taxon>ecological metagenomes</taxon>
    </lineage>
</organism>
<evidence type="ECO:0000256" key="6">
    <source>
        <dbReference type="ARBA" id="ARBA00023239"/>
    </source>
</evidence>
<sequence length="277" mass="30173">MAFTLGFLGPSGTYTEEACILYDPTAELRPYSTITAVGEAVASGDLVEGVVPIENSLEGSVTFTLDLLISQPNLFIKGEVVVPIVHYLMAKPGTVASEVKVIYSHPQALAQCRQYLEKTYPQAEQMASLSTVLAVSDSFASPVPAAAIAPRRASELNEVDVLDIGIQDVASNVTRFAVLSLADHAPTGHDKTSMAFTFEVDTPGSLYRALREFGIRDINLYKIESRPTKQYLGQYIFLMDCAGHREESPMKDALAALSQPTSMLRVLGSYPRWYPES</sequence>
<dbReference type="CDD" id="cd04905">
    <property type="entry name" value="ACT_CM-PDT"/>
    <property type="match status" value="1"/>
</dbReference>
<evidence type="ECO:0000256" key="5">
    <source>
        <dbReference type="ARBA" id="ARBA00023222"/>
    </source>
</evidence>
<dbReference type="EC" id="4.2.1.51" evidence="2"/>
<keyword evidence="4" id="KW-0057">Aromatic amino acid biosynthesis</keyword>
<dbReference type="GO" id="GO:0005737">
    <property type="term" value="C:cytoplasm"/>
    <property type="evidence" value="ECO:0007669"/>
    <property type="project" value="TreeGrafter"/>
</dbReference>
<comment type="catalytic activity">
    <reaction evidence="7">
        <text>prephenate + H(+) = 3-phenylpyruvate + CO2 + H2O</text>
        <dbReference type="Rhea" id="RHEA:21648"/>
        <dbReference type="ChEBI" id="CHEBI:15377"/>
        <dbReference type="ChEBI" id="CHEBI:15378"/>
        <dbReference type="ChEBI" id="CHEBI:16526"/>
        <dbReference type="ChEBI" id="CHEBI:18005"/>
        <dbReference type="ChEBI" id="CHEBI:29934"/>
        <dbReference type="EC" id="4.2.1.51"/>
    </reaction>
</comment>
<evidence type="ECO:0000256" key="1">
    <source>
        <dbReference type="ARBA" id="ARBA00004741"/>
    </source>
</evidence>